<reference evidence="7" key="1">
    <citation type="journal article" date="2019" name="Int. J. Syst. Evol. Microbiol.">
        <title>The Global Catalogue of Microorganisms (GCM) 10K type strain sequencing project: providing services to taxonomists for standard genome sequencing and annotation.</title>
        <authorList>
            <consortium name="The Broad Institute Genomics Platform"/>
            <consortium name="The Broad Institute Genome Sequencing Center for Infectious Disease"/>
            <person name="Wu L."/>
            <person name="Ma J."/>
        </authorList>
    </citation>
    <scope>NUCLEOTIDE SEQUENCE [LARGE SCALE GENOMIC DNA]</scope>
    <source>
        <strain evidence="7">JCM 17933</strain>
    </source>
</reference>
<evidence type="ECO:0000256" key="2">
    <source>
        <dbReference type="ARBA" id="ARBA00022679"/>
    </source>
</evidence>
<protein>
    <submittedName>
        <fullName evidence="6">AarF/ABC1/UbiB kinase family protein</fullName>
    </submittedName>
</protein>
<dbReference type="GO" id="GO:0016301">
    <property type="term" value="F:kinase activity"/>
    <property type="evidence" value="ECO:0007669"/>
    <property type="project" value="UniProtKB-KW"/>
</dbReference>
<dbReference type="EMBL" id="BAABHF010000015">
    <property type="protein sequence ID" value="GAA4489146.1"/>
    <property type="molecule type" value="Genomic_DNA"/>
</dbReference>
<dbReference type="InterPro" id="IPR004147">
    <property type="entry name" value="ABC1_dom"/>
</dbReference>
<keyword evidence="3" id="KW-0547">Nucleotide-binding</keyword>
<feature type="domain" description="ABC1 atypical kinase-like" evidence="5">
    <location>
        <begin position="101"/>
        <end position="344"/>
    </location>
</feature>
<keyword evidence="6" id="KW-0418">Kinase</keyword>
<dbReference type="SUPFAM" id="SSF56112">
    <property type="entry name" value="Protein kinase-like (PK-like)"/>
    <property type="match status" value="1"/>
</dbReference>
<dbReference type="PANTHER" id="PTHR43851:SF3">
    <property type="entry name" value="COENZYME Q8"/>
    <property type="match status" value="1"/>
</dbReference>
<dbReference type="InterPro" id="IPR051409">
    <property type="entry name" value="Atypical_kinase_ADCK"/>
</dbReference>
<sequence length="468" mass="51303">MPERQGRGRSHVVPHGRVRRAAPLVGLAGRTAGEAVVASLRRRMGAGQDEDFHVRAAERYARTLGRSKGVLMKAGQILSFAAVGPAVPAEYRTIYQTTLARLQDGAPPMPADLAASVVEEELGAAPARVFAEFDSEPLAAASIGQVHGARLHDGRRVAVKIQYPGVEEAIRDDLRNTELLATFFSLVRSLAPDLARADVRALAREVADRIGEEIDYRAEARNQAHFADAYRGHPFIHVPEVIPELSTRRVFTMERADGLRWPQALTADAGLRDRWGEAIFRFALGGLRRQRMFNADPHPGNYLFHEDGGVTFLDFGCVKRFEPRHVATMLAIVRAAVDGDAEALFRAASGAGLVDPADAPDPADLLAWFREQFEPLLAPQPFTYTPEYAEALIRSEYSPLGRYSQVTRKLSLQPEYLMITRIDLGVTAVLAGLRATGAWAAIRDEWDCDAPPGTPLGELDAAFWAART</sequence>
<keyword evidence="7" id="KW-1185">Reference proteome</keyword>
<dbReference type="InterPro" id="IPR034646">
    <property type="entry name" value="ADCK3_dom"/>
</dbReference>
<dbReference type="InterPro" id="IPR011009">
    <property type="entry name" value="Kinase-like_dom_sf"/>
</dbReference>
<evidence type="ECO:0000256" key="3">
    <source>
        <dbReference type="ARBA" id="ARBA00022741"/>
    </source>
</evidence>
<comment type="caution">
    <text evidence="6">The sequence shown here is derived from an EMBL/GenBank/DDBJ whole genome shotgun (WGS) entry which is preliminary data.</text>
</comment>
<proteinExistence type="inferred from homology"/>
<organism evidence="6 7">
    <name type="scientific">Actinoallomurus oryzae</name>
    <dbReference type="NCBI Taxonomy" id="502180"/>
    <lineage>
        <taxon>Bacteria</taxon>
        <taxon>Bacillati</taxon>
        <taxon>Actinomycetota</taxon>
        <taxon>Actinomycetes</taxon>
        <taxon>Streptosporangiales</taxon>
        <taxon>Thermomonosporaceae</taxon>
        <taxon>Actinoallomurus</taxon>
    </lineage>
</organism>
<comment type="similarity">
    <text evidence="1">Belongs to the protein kinase superfamily. ADCK protein kinase family.</text>
</comment>
<keyword evidence="2" id="KW-0808">Transferase</keyword>
<evidence type="ECO:0000313" key="6">
    <source>
        <dbReference type="EMBL" id="GAA4489146.1"/>
    </source>
</evidence>
<accession>A0ABP8PLG0</accession>
<gene>
    <name evidence="6" type="ORF">GCM10023191_019470</name>
</gene>
<evidence type="ECO:0000313" key="7">
    <source>
        <dbReference type="Proteomes" id="UP001500503"/>
    </source>
</evidence>
<dbReference type="Pfam" id="PF03109">
    <property type="entry name" value="ABC1"/>
    <property type="match status" value="1"/>
</dbReference>
<evidence type="ECO:0000256" key="1">
    <source>
        <dbReference type="ARBA" id="ARBA00009670"/>
    </source>
</evidence>
<dbReference type="PANTHER" id="PTHR43851">
    <property type="match status" value="1"/>
</dbReference>
<evidence type="ECO:0000256" key="4">
    <source>
        <dbReference type="ARBA" id="ARBA00022840"/>
    </source>
</evidence>
<name>A0ABP8PLG0_9ACTN</name>
<evidence type="ECO:0000259" key="5">
    <source>
        <dbReference type="Pfam" id="PF03109"/>
    </source>
</evidence>
<dbReference type="Proteomes" id="UP001500503">
    <property type="component" value="Unassembled WGS sequence"/>
</dbReference>
<dbReference type="CDD" id="cd13970">
    <property type="entry name" value="ABC1_ADCK3"/>
    <property type="match status" value="1"/>
</dbReference>
<keyword evidence="4" id="KW-0067">ATP-binding</keyword>